<gene>
    <name evidence="1" type="ORF">GVO57_01535</name>
</gene>
<dbReference type="RefSeq" id="WP_160591279.1">
    <property type="nucleotide sequence ID" value="NZ_CP047895.1"/>
</dbReference>
<reference evidence="1 2" key="1">
    <citation type="submission" date="2020-01" db="EMBL/GenBank/DDBJ databases">
        <title>Sphingomonas sp. C33 whole genome sequece.</title>
        <authorList>
            <person name="Park C."/>
        </authorList>
    </citation>
    <scope>NUCLEOTIDE SEQUENCE [LARGE SCALE GENOMIC DNA]</scope>
    <source>
        <strain evidence="1 2">C33</strain>
    </source>
</reference>
<keyword evidence="2" id="KW-1185">Reference proteome</keyword>
<evidence type="ECO:0000313" key="1">
    <source>
        <dbReference type="EMBL" id="QHL89746.1"/>
    </source>
</evidence>
<protein>
    <submittedName>
        <fullName evidence="1">Uncharacterized protein</fullName>
    </submittedName>
</protein>
<dbReference type="KEGG" id="schy:GVO57_01535"/>
<dbReference type="EMBL" id="CP047895">
    <property type="protein sequence ID" value="QHL89746.1"/>
    <property type="molecule type" value="Genomic_DNA"/>
</dbReference>
<accession>A0A7Z2S6X2</accession>
<dbReference type="AlphaFoldDB" id="A0A7Z2S6X2"/>
<sequence length="108" mass="11114">MDLREFNHSGIAQGASRNGAAELREIDVTVRLSVNDAGSLWAAAAAKALSAGMTIDEIAETIGPREDPSVADCIALLCEPAGLPGCAIEDFTVAHAAPVMQLPRSIAA</sequence>
<organism evidence="1 2">
    <name type="scientific">Sphingomonas changnyeongensis</name>
    <dbReference type="NCBI Taxonomy" id="2698679"/>
    <lineage>
        <taxon>Bacteria</taxon>
        <taxon>Pseudomonadati</taxon>
        <taxon>Pseudomonadota</taxon>
        <taxon>Alphaproteobacteria</taxon>
        <taxon>Sphingomonadales</taxon>
        <taxon>Sphingomonadaceae</taxon>
        <taxon>Sphingomonas</taxon>
    </lineage>
</organism>
<evidence type="ECO:0000313" key="2">
    <source>
        <dbReference type="Proteomes" id="UP000464468"/>
    </source>
</evidence>
<dbReference type="Proteomes" id="UP000464468">
    <property type="component" value="Chromosome"/>
</dbReference>
<name>A0A7Z2S6X2_9SPHN</name>
<proteinExistence type="predicted"/>